<dbReference type="Pfam" id="PF10756">
    <property type="entry name" value="bPH_6"/>
    <property type="match status" value="1"/>
</dbReference>
<keyword evidence="4" id="KW-1185">Reference proteome</keyword>
<feature type="domain" description="Low molecular weight protein antigen 6 PH" evidence="2">
    <location>
        <begin position="48"/>
        <end position="102"/>
    </location>
</feature>
<protein>
    <recommendedName>
        <fullName evidence="2">Low molecular weight protein antigen 6 PH domain-containing protein</fullName>
    </recommendedName>
</protein>
<evidence type="ECO:0000256" key="1">
    <source>
        <dbReference type="SAM" id="SignalP"/>
    </source>
</evidence>
<feature type="chain" id="PRO_5030933417" description="Low molecular weight protein antigen 6 PH domain-containing protein" evidence="1">
    <location>
        <begin position="21"/>
        <end position="133"/>
    </location>
</feature>
<gene>
    <name evidence="3" type="ORF">GGE06_008123</name>
</gene>
<accession>A0A7W7XH38</accession>
<dbReference type="EMBL" id="JACHJY010000017">
    <property type="protein sequence ID" value="MBB4987151.1"/>
    <property type="molecule type" value="Genomic_DNA"/>
</dbReference>
<dbReference type="RefSeq" id="WP_147321137.1">
    <property type="nucleotide sequence ID" value="NZ_JACHJY010000017.1"/>
</dbReference>
<feature type="signal peptide" evidence="1">
    <location>
        <begin position="1"/>
        <end position="20"/>
    </location>
</feature>
<dbReference type="AlphaFoldDB" id="A0A7W7XH38"/>
<keyword evidence="1" id="KW-0732">Signal</keyword>
<dbReference type="Proteomes" id="UP000582643">
    <property type="component" value="Unassembled WGS sequence"/>
</dbReference>
<evidence type="ECO:0000259" key="2">
    <source>
        <dbReference type="Pfam" id="PF10756"/>
    </source>
</evidence>
<name>A0A7W7XH38_9ACTN</name>
<sequence>MVGSLFALLGAGALISGAVAADPAGTVIYTVSGAGGVWVAFRSCVMGVRIDSTGLTARGLGRSKVVPWCAIGTVDTGEGPGLAPAQAPGLVLKNGEQVGLGALASYSSRTVDADFALIKSLHATHVTDCLNCA</sequence>
<proteinExistence type="predicted"/>
<evidence type="ECO:0000313" key="3">
    <source>
        <dbReference type="EMBL" id="MBB4987151.1"/>
    </source>
</evidence>
<reference evidence="3 4" key="1">
    <citation type="submission" date="2020-08" db="EMBL/GenBank/DDBJ databases">
        <title>Genomic Encyclopedia of Type Strains, Phase III (KMG-III): the genomes of soil and plant-associated and newly described type strains.</title>
        <authorList>
            <person name="Whitman W."/>
        </authorList>
    </citation>
    <scope>NUCLEOTIDE SEQUENCE [LARGE SCALE GENOMIC DNA]</scope>
    <source>
        <strain evidence="3 4">SFB5A</strain>
    </source>
</reference>
<organism evidence="3 4">
    <name type="scientific">Streptomyces nymphaeiformis</name>
    <dbReference type="NCBI Taxonomy" id="2663842"/>
    <lineage>
        <taxon>Bacteria</taxon>
        <taxon>Bacillati</taxon>
        <taxon>Actinomycetota</taxon>
        <taxon>Actinomycetes</taxon>
        <taxon>Kitasatosporales</taxon>
        <taxon>Streptomycetaceae</taxon>
        <taxon>Streptomyces</taxon>
    </lineage>
</organism>
<dbReference type="InterPro" id="IPR019692">
    <property type="entry name" value="CFP-6_PH"/>
</dbReference>
<evidence type="ECO:0000313" key="4">
    <source>
        <dbReference type="Proteomes" id="UP000582643"/>
    </source>
</evidence>
<comment type="caution">
    <text evidence="3">The sequence shown here is derived from an EMBL/GenBank/DDBJ whole genome shotgun (WGS) entry which is preliminary data.</text>
</comment>